<dbReference type="Pfam" id="PF00128">
    <property type="entry name" value="Alpha-amylase"/>
    <property type="match status" value="2"/>
</dbReference>
<evidence type="ECO:0000313" key="4">
    <source>
        <dbReference type="Proteomes" id="UP001597480"/>
    </source>
</evidence>
<dbReference type="Gene3D" id="2.60.40.1180">
    <property type="entry name" value="Golgi alpha-mannosidase II"/>
    <property type="match status" value="1"/>
</dbReference>
<keyword evidence="1" id="KW-0732">Signal</keyword>
<feature type="chain" id="PRO_5047463159" evidence="1">
    <location>
        <begin position="20"/>
        <end position="510"/>
    </location>
</feature>
<dbReference type="InterPro" id="IPR013780">
    <property type="entry name" value="Glyco_hydro_b"/>
</dbReference>
<dbReference type="GO" id="GO:0016787">
    <property type="term" value="F:hydrolase activity"/>
    <property type="evidence" value="ECO:0007669"/>
    <property type="project" value="UniProtKB-KW"/>
</dbReference>
<dbReference type="InterPro" id="IPR006047">
    <property type="entry name" value="GH13_cat_dom"/>
</dbReference>
<feature type="domain" description="Glycosyl hydrolase family 13 catalytic" evidence="2">
    <location>
        <begin position="26"/>
        <end position="364"/>
    </location>
</feature>
<dbReference type="EMBL" id="JBHUMD010000027">
    <property type="protein sequence ID" value="MFD2603145.1"/>
    <property type="molecule type" value="Genomic_DNA"/>
</dbReference>
<reference evidence="4" key="1">
    <citation type="journal article" date="2019" name="Int. J. Syst. Evol. Microbiol.">
        <title>The Global Catalogue of Microorganisms (GCM) 10K type strain sequencing project: providing services to taxonomists for standard genome sequencing and annotation.</title>
        <authorList>
            <consortium name="The Broad Institute Genomics Platform"/>
            <consortium name="The Broad Institute Genome Sequencing Center for Infectious Disease"/>
            <person name="Wu L."/>
            <person name="Ma J."/>
        </authorList>
    </citation>
    <scope>NUCLEOTIDE SEQUENCE [LARGE SCALE GENOMIC DNA]</scope>
    <source>
        <strain evidence="4">KCTC 42107</strain>
    </source>
</reference>
<dbReference type="PANTHER" id="PTHR10357">
    <property type="entry name" value="ALPHA-AMYLASE FAMILY MEMBER"/>
    <property type="match status" value="1"/>
</dbReference>
<dbReference type="InterPro" id="IPR045857">
    <property type="entry name" value="O16G_dom_2"/>
</dbReference>
<dbReference type="SMART" id="SM00642">
    <property type="entry name" value="Aamy"/>
    <property type="match status" value="1"/>
</dbReference>
<organism evidence="3 4">
    <name type="scientific">Flavobacterium suzhouense</name>
    <dbReference type="NCBI Taxonomy" id="1529638"/>
    <lineage>
        <taxon>Bacteria</taxon>
        <taxon>Pseudomonadati</taxon>
        <taxon>Bacteroidota</taxon>
        <taxon>Flavobacteriia</taxon>
        <taxon>Flavobacteriales</taxon>
        <taxon>Flavobacteriaceae</taxon>
        <taxon>Flavobacterium</taxon>
    </lineage>
</organism>
<comment type="caution">
    <text evidence="3">The sequence shown here is derived from an EMBL/GenBank/DDBJ whole genome shotgun (WGS) entry which is preliminary data.</text>
</comment>
<evidence type="ECO:0000259" key="2">
    <source>
        <dbReference type="SMART" id="SM00642"/>
    </source>
</evidence>
<dbReference type="Gene3D" id="3.20.20.80">
    <property type="entry name" value="Glycosidases"/>
    <property type="match status" value="1"/>
</dbReference>
<dbReference type="Proteomes" id="UP001597480">
    <property type="component" value="Unassembled WGS sequence"/>
</dbReference>
<dbReference type="SUPFAM" id="SSF51445">
    <property type="entry name" value="(Trans)glycosidases"/>
    <property type="match status" value="1"/>
</dbReference>
<dbReference type="RefSeq" id="WP_379821772.1">
    <property type="nucleotide sequence ID" value="NZ_JBHUMD010000027.1"/>
</dbReference>
<evidence type="ECO:0000313" key="3">
    <source>
        <dbReference type="EMBL" id="MFD2603145.1"/>
    </source>
</evidence>
<feature type="signal peptide" evidence="1">
    <location>
        <begin position="1"/>
        <end position="19"/>
    </location>
</feature>
<dbReference type="SUPFAM" id="SSF51011">
    <property type="entry name" value="Glycosyl hydrolase domain"/>
    <property type="match status" value="1"/>
</dbReference>
<sequence>MIRSLVFAFFSLCITPAFAQHEVMYHINTRSFFDSDGDGQGDLKGIEDKLGYLQQLGVTTITLSPIYQSDFYHNLYAGNIEKIDEAYGAFKEYRDLIQNIHLRKMKLYQEVDLQYISAKHLWFTDSFKNTKSAYSGYIYYTDTKNEKPYQLPEITTLKGLKEQVVAVNLKNEKVAAYYAKALKYWTDPDGDGSFYDGVDGFRIVDIKDKLDNSGKTNNQLKAFYAPLIAGLKKVNPAIQILAAADGTSFGNDLYTKAGFDRVQSSKLRDAIVSFDKNKIMKAADSTFMNLPDGKVPVPYIEKEKVQRVASMQGMNLGALKVAAGLNFLLGGVPCIYYGQEIGMMSKPLNTGTDADGIPSREAFEWYASGQGNGMALWYRDFKPYFENSSAKPNDGVSQEEQQGDKNSLWAYYKELIRMKKMQSAVAEGKYASISNNNDNVVSFTRVNGEKKVLVMINLSGKEEFTRLSDDVTIRLDSMKLIFGSPNSTFGRGARALIMQPYAVQVWTYNL</sequence>
<keyword evidence="4" id="KW-1185">Reference proteome</keyword>
<keyword evidence="3" id="KW-0378">Hydrolase</keyword>
<protein>
    <submittedName>
        <fullName evidence="3">Alpha-amylase family glycosyl hydrolase</fullName>
    </submittedName>
</protein>
<name>A0ABW5NW12_9FLAO</name>
<dbReference type="InterPro" id="IPR017853">
    <property type="entry name" value="GH"/>
</dbReference>
<evidence type="ECO:0000256" key="1">
    <source>
        <dbReference type="SAM" id="SignalP"/>
    </source>
</evidence>
<proteinExistence type="predicted"/>
<gene>
    <name evidence="3" type="ORF">ACFSR3_13870</name>
</gene>
<dbReference type="Gene3D" id="3.90.400.10">
    <property type="entry name" value="Oligo-1,6-glucosidase, Domain 2"/>
    <property type="match status" value="1"/>
</dbReference>
<accession>A0ABW5NW12</accession>